<reference evidence="2 3" key="1">
    <citation type="journal article" date="2016" name="Nat. Commun.">
        <title>Thousands of microbial genomes shed light on interconnected biogeochemical processes in an aquifer system.</title>
        <authorList>
            <person name="Anantharaman K."/>
            <person name="Brown C.T."/>
            <person name="Hug L.A."/>
            <person name="Sharon I."/>
            <person name="Castelle C.J."/>
            <person name="Probst A.J."/>
            <person name="Thomas B.C."/>
            <person name="Singh A."/>
            <person name="Wilkins M.J."/>
            <person name="Karaoz U."/>
            <person name="Brodie E.L."/>
            <person name="Williams K.H."/>
            <person name="Hubbard S.S."/>
            <person name="Banfield J.F."/>
        </authorList>
    </citation>
    <scope>NUCLEOTIDE SEQUENCE [LARGE SCALE GENOMIC DNA]</scope>
</reference>
<evidence type="ECO:0000259" key="1">
    <source>
        <dbReference type="Pfam" id="PF24839"/>
    </source>
</evidence>
<evidence type="ECO:0000313" key="3">
    <source>
        <dbReference type="Proteomes" id="UP000177171"/>
    </source>
</evidence>
<sequence>MTKFVLTITPTDKIHVSFLQRKNKILKFSVHYTARVNKRWISVIRYDTAHKFWRIPHKHLFYIKKKPVIIFEKEQNYNTLFTKAYEDIKKNYQKYKENYLTNK</sequence>
<dbReference type="Pfam" id="PF24839">
    <property type="entry name" value="DUF7718"/>
    <property type="match status" value="1"/>
</dbReference>
<name>A0A1G2LQG7_9BACT</name>
<protein>
    <recommendedName>
        <fullName evidence="1">DUF7718 domain-containing protein</fullName>
    </recommendedName>
</protein>
<feature type="domain" description="DUF7718" evidence="1">
    <location>
        <begin position="3"/>
        <end position="102"/>
    </location>
</feature>
<dbReference type="Proteomes" id="UP000177171">
    <property type="component" value="Unassembled WGS sequence"/>
</dbReference>
<gene>
    <name evidence="2" type="ORF">A3G49_04550</name>
</gene>
<dbReference type="AlphaFoldDB" id="A0A1G2LQG7"/>
<proteinExistence type="predicted"/>
<comment type="caution">
    <text evidence="2">The sequence shown here is derived from an EMBL/GenBank/DDBJ whole genome shotgun (WGS) entry which is preliminary data.</text>
</comment>
<accession>A0A1G2LQG7</accession>
<dbReference type="InterPro" id="IPR056135">
    <property type="entry name" value="DUF7718"/>
</dbReference>
<organism evidence="2 3">
    <name type="scientific">Candidatus Sungbacteria bacterium RIFCSPLOWO2_12_FULL_41_11</name>
    <dbReference type="NCBI Taxonomy" id="1802286"/>
    <lineage>
        <taxon>Bacteria</taxon>
        <taxon>Candidatus Sungiibacteriota</taxon>
    </lineage>
</organism>
<evidence type="ECO:0000313" key="2">
    <source>
        <dbReference type="EMBL" id="OHA13847.1"/>
    </source>
</evidence>
<dbReference type="EMBL" id="MHQY01000016">
    <property type="protein sequence ID" value="OHA13847.1"/>
    <property type="molecule type" value="Genomic_DNA"/>
</dbReference>